<comment type="caution">
    <text evidence="2">The sequence shown here is derived from an EMBL/GenBank/DDBJ whole genome shotgun (WGS) entry which is preliminary data.</text>
</comment>
<keyword evidence="3" id="KW-1185">Reference proteome</keyword>
<dbReference type="RefSeq" id="WP_006439483.1">
    <property type="nucleotide sequence ID" value="NZ_DS995355.1"/>
</dbReference>
<gene>
    <name evidence="2" type="ORF">CLOHIR_00554</name>
</gene>
<reference evidence="2 3" key="2">
    <citation type="submission" date="2008-10" db="EMBL/GenBank/DDBJ databases">
        <title>Draft genome sequence of Clostridium hiranonis (DSM 13275).</title>
        <authorList>
            <person name="Sudarsanam P."/>
            <person name="Ley R."/>
            <person name="Guruge J."/>
            <person name="Turnbaugh P.J."/>
            <person name="Mahowald M."/>
            <person name="Liep D."/>
            <person name="Gordon J."/>
        </authorList>
    </citation>
    <scope>NUCLEOTIDE SEQUENCE [LARGE SCALE GENOMIC DNA]</scope>
    <source>
        <strain evidence="2 3">DSM 13275</strain>
    </source>
</reference>
<evidence type="ECO:0000313" key="3">
    <source>
        <dbReference type="Proteomes" id="UP000003178"/>
    </source>
</evidence>
<evidence type="ECO:0000313" key="2">
    <source>
        <dbReference type="EMBL" id="EEA85805.1"/>
    </source>
</evidence>
<keyword evidence="1" id="KW-0472">Membrane</keyword>
<dbReference type="EMBL" id="ABWP01000020">
    <property type="protein sequence ID" value="EEA85805.1"/>
    <property type="molecule type" value="Genomic_DNA"/>
</dbReference>
<evidence type="ECO:0000256" key="1">
    <source>
        <dbReference type="SAM" id="Phobius"/>
    </source>
</evidence>
<organism evidence="2 3">
    <name type="scientific">Peptacetobacter hiranonis (strain DSM 13275 / JCM 10541 / KCTC 15199 / TO-931)</name>
    <name type="common">Clostridium hiranonis</name>
    <dbReference type="NCBI Taxonomy" id="500633"/>
    <lineage>
        <taxon>Bacteria</taxon>
        <taxon>Bacillati</taxon>
        <taxon>Bacillota</taxon>
        <taxon>Clostridia</taxon>
        <taxon>Peptostreptococcales</taxon>
        <taxon>Peptostreptococcaceae</taxon>
        <taxon>Peptacetobacter</taxon>
    </lineage>
</organism>
<feature type="transmembrane region" description="Helical" evidence="1">
    <location>
        <begin position="158"/>
        <end position="178"/>
    </location>
</feature>
<reference evidence="2 3" key="1">
    <citation type="submission" date="2008-09" db="EMBL/GenBank/DDBJ databases">
        <authorList>
            <person name="Fulton L."/>
            <person name="Clifton S."/>
            <person name="Fulton B."/>
            <person name="Xu J."/>
            <person name="Minx P."/>
            <person name="Pepin K.H."/>
            <person name="Johnson M."/>
            <person name="Thiruvilangam P."/>
            <person name="Bhonagiri V."/>
            <person name="Nash W.E."/>
            <person name="Mardis E.R."/>
            <person name="Wilson R.K."/>
        </authorList>
    </citation>
    <scope>NUCLEOTIDE SEQUENCE [LARGE SCALE GENOMIC DNA]</scope>
    <source>
        <strain evidence="2 3">DSM 13275</strain>
    </source>
</reference>
<accession>B6FXF5</accession>
<proteinExistence type="predicted"/>
<name>B6FXF5_PEPHT</name>
<dbReference type="Proteomes" id="UP000003178">
    <property type="component" value="Unassembled WGS sequence"/>
</dbReference>
<keyword evidence="1" id="KW-0812">Transmembrane</keyword>
<feature type="transmembrane region" description="Helical" evidence="1">
    <location>
        <begin position="184"/>
        <end position="203"/>
    </location>
</feature>
<dbReference type="HOGENOM" id="CLU_908212_0_0_9"/>
<dbReference type="AlphaFoldDB" id="B6FXF5"/>
<dbReference type="OrthoDB" id="2964590at2"/>
<protein>
    <submittedName>
        <fullName evidence="2">Uncharacterized protein</fullName>
    </submittedName>
</protein>
<keyword evidence="1" id="KW-1133">Transmembrane helix</keyword>
<sequence>MKLMYDEEILYKVMTDQVLPNVFKEIYSIPNHLILAVIQKINNVSFNQNCIISINNEGLLFGFMSKLKVDKATDYHFFKFKDMQGIALKNGIFGMKIIIQFKSGTRYQLYASKKSNNNLPNQTENLGYIISVLAAKNLNDMSSKKYSGIKWENRKSSFAYVSTLILALLIPICFINRIKSTLLFTVIVVAVWIVHFILFSALATSSEKRKNKKFTEEYNKIIEKYNESKDDYQLYCDLKSILNHPRTKDAKNAYYLSLSTAASNIGYFNESLDYLDMVEYLEGDILNKAVNQQREDIKTRRYNQNN</sequence>